<organism evidence="1 2">
    <name type="scientific">Ralstonia phage phiRSL1</name>
    <dbReference type="NCBI Taxonomy" id="1980924"/>
    <lineage>
        <taxon>Viruses</taxon>
        <taxon>Duplodnaviria</taxon>
        <taxon>Heunggongvirae</taxon>
        <taxon>Uroviricota</taxon>
        <taxon>Caudoviricetes</taxon>
        <taxon>Mieseafarmvirus</taxon>
        <taxon>Mieseafarmvirus RSL1</taxon>
    </lineage>
</organism>
<dbReference type="KEGG" id="vg:6369958"/>
<dbReference type="OrthoDB" id="11378at10239"/>
<evidence type="ECO:0000313" key="2">
    <source>
        <dbReference type="Proteomes" id="UP000001034"/>
    </source>
</evidence>
<dbReference type="RefSeq" id="YP_001949945.1">
    <property type="nucleotide sequence ID" value="NC_010811.2"/>
</dbReference>
<evidence type="ECO:0000313" key="1">
    <source>
        <dbReference type="EMBL" id="BAG41515.1"/>
    </source>
</evidence>
<accession>B2ZXT9</accession>
<sequence length="171" mass="19462">MSMYTQFWVGCRLKADTPATMVALIKDLIGDNRLKSKPNGFAEEMARSPEGARYLSDHRHFYLGHPVHFGSGAEWLLEEAIKDHDPEATDWDFHTLDDGTHFLLIGTVVPNYQGVLEKFLAWIGPWIVEPVGTEIGQCLYEEYQKPSPVVVGEELKTGTRSRDEGGWWWPQ</sequence>
<reference evidence="1 2" key="1">
    <citation type="journal article" date="2010" name="Virology">
        <title>A jumbo phage infecting the phytopathogen Ralstonia solanacearum defines a new lineage of the Myoviridae family.</title>
        <authorList>
            <person name="Yamada T."/>
            <person name="Satoh S."/>
            <person name="Ishikawa H."/>
            <person name="Fujiwara A."/>
            <person name="Kawasaki T."/>
            <person name="Fujie M."/>
            <person name="Ogata H."/>
        </authorList>
    </citation>
    <scope>NUCLEOTIDE SEQUENCE [LARGE SCALE GENOMIC DNA]</scope>
</reference>
<dbReference type="EMBL" id="AB366653">
    <property type="protein sequence ID" value="BAG41515.1"/>
    <property type="molecule type" value="Genomic_DNA"/>
</dbReference>
<keyword evidence="2" id="KW-1185">Reference proteome</keyword>
<dbReference type="Proteomes" id="UP000001034">
    <property type="component" value="Segment"/>
</dbReference>
<proteinExistence type="predicted"/>
<dbReference type="GeneID" id="6369958"/>
<name>B2ZXT9_9CAUD</name>
<protein>
    <submittedName>
        <fullName evidence="1">Uncharacterized protein</fullName>
    </submittedName>
</protein>